<dbReference type="Gene3D" id="2.40.40.10">
    <property type="entry name" value="RlpA-like domain"/>
    <property type="match status" value="1"/>
</dbReference>
<dbReference type="InterPro" id="IPR009009">
    <property type="entry name" value="RlpA-like_DPBB"/>
</dbReference>
<evidence type="ECO:0000256" key="1">
    <source>
        <dbReference type="ARBA" id="ARBA00022729"/>
    </source>
</evidence>
<feature type="region of interest" description="Disordered" evidence="2">
    <location>
        <begin position="1"/>
        <end position="25"/>
    </location>
</feature>
<evidence type="ECO:0000313" key="5">
    <source>
        <dbReference type="EMBL" id="KAF2098568.1"/>
    </source>
</evidence>
<feature type="transmembrane region" description="Helical" evidence="3">
    <location>
        <begin position="80"/>
        <end position="103"/>
    </location>
</feature>
<keyword evidence="3" id="KW-0812">Transmembrane</keyword>
<proteinExistence type="predicted"/>
<accession>A0A9P4IEK1</accession>
<feature type="domain" description="RlpA-like protein double-psi beta-barrel" evidence="4">
    <location>
        <begin position="150"/>
        <end position="228"/>
    </location>
</feature>
<keyword evidence="3" id="KW-1133">Transmembrane helix</keyword>
<dbReference type="InterPro" id="IPR036908">
    <property type="entry name" value="RlpA-like_sf"/>
</dbReference>
<keyword evidence="6" id="KW-1185">Reference proteome</keyword>
<dbReference type="InterPro" id="IPR051477">
    <property type="entry name" value="Expansin_CellWall"/>
</dbReference>
<reference evidence="5" key="1">
    <citation type="journal article" date="2020" name="Stud. Mycol.">
        <title>101 Dothideomycetes genomes: a test case for predicting lifestyles and emergence of pathogens.</title>
        <authorList>
            <person name="Haridas S."/>
            <person name="Albert R."/>
            <person name="Binder M."/>
            <person name="Bloem J."/>
            <person name="Labutti K."/>
            <person name="Salamov A."/>
            <person name="Andreopoulos B."/>
            <person name="Baker S."/>
            <person name="Barry K."/>
            <person name="Bills G."/>
            <person name="Bluhm B."/>
            <person name="Cannon C."/>
            <person name="Castanera R."/>
            <person name="Culley D."/>
            <person name="Daum C."/>
            <person name="Ezra D."/>
            <person name="Gonzalez J."/>
            <person name="Henrissat B."/>
            <person name="Kuo A."/>
            <person name="Liang C."/>
            <person name="Lipzen A."/>
            <person name="Lutzoni F."/>
            <person name="Magnuson J."/>
            <person name="Mondo S."/>
            <person name="Nolan M."/>
            <person name="Ohm R."/>
            <person name="Pangilinan J."/>
            <person name="Park H.-J."/>
            <person name="Ramirez L."/>
            <person name="Alfaro M."/>
            <person name="Sun H."/>
            <person name="Tritt A."/>
            <person name="Yoshinaga Y."/>
            <person name="Zwiers L.-H."/>
            <person name="Turgeon B."/>
            <person name="Goodwin S."/>
            <person name="Spatafora J."/>
            <person name="Crous P."/>
            <person name="Grigoriev I."/>
        </authorList>
    </citation>
    <scope>NUCLEOTIDE SEQUENCE</scope>
    <source>
        <strain evidence="5">CBS 133067</strain>
    </source>
</reference>
<gene>
    <name evidence="5" type="ORF">NA57DRAFT_56225</name>
</gene>
<name>A0A9P4IEK1_9PEZI</name>
<dbReference type="PANTHER" id="PTHR31836">
    <property type="match status" value="1"/>
</dbReference>
<protein>
    <recommendedName>
        <fullName evidence="4">RlpA-like protein double-psi beta-barrel domain-containing protein</fullName>
    </recommendedName>
</protein>
<keyword evidence="1" id="KW-0732">Signal</keyword>
<evidence type="ECO:0000313" key="6">
    <source>
        <dbReference type="Proteomes" id="UP000799772"/>
    </source>
</evidence>
<dbReference type="Proteomes" id="UP000799772">
    <property type="component" value="Unassembled WGS sequence"/>
</dbReference>
<keyword evidence="3" id="KW-0472">Membrane</keyword>
<evidence type="ECO:0000256" key="2">
    <source>
        <dbReference type="SAM" id="MobiDB-lite"/>
    </source>
</evidence>
<dbReference type="AlphaFoldDB" id="A0A9P4IEK1"/>
<comment type="caution">
    <text evidence="5">The sequence shown here is derived from an EMBL/GenBank/DDBJ whole genome shotgun (WGS) entry which is preliminary data.</text>
</comment>
<dbReference type="Pfam" id="PF03330">
    <property type="entry name" value="DPBB_1"/>
    <property type="match status" value="1"/>
</dbReference>
<dbReference type="OrthoDB" id="623670at2759"/>
<dbReference type="SUPFAM" id="SSF50685">
    <property type="entry name" value="Barwin-like endoglucanases"/>
    <property type="match status" value="1"/>
</dbReference>
<organism evidence="5 6">
    <name type="scientific">Rhizodiscina lignyota</name>
    <dbReference type="NCBI Taxonomy" id="1504668"/>
    <lineage>
        <taxon>Eukaryota</taxon>
        <taxon>Fungi</taxon>
        <taxon>Dikarya</taxon>
        <taxon>Ascomycota</taxon>
        <taxon>Pezizomycotina</taxon>
        <taxon>Dothideomycetes</taxon>
        <taxon>Pleosporomycetidae</taxon>
        <taxon>Aulographales</taxon>
        <taxon>Rhizodiscinaceae</taxon>
        <taxon>Rhizodiscina</taxon>
    </lineage>
</organism>
<dbReference type="EMBL" id="ML978126">
    <property type="protein sequence ID" value="KAF2098568.1"/>
    <property type="molecule type" value="Genomic_DNA"/>
</dbReference>
<sequence length="239" mass="25235">MDSTTKCAEPPIPGAPGTQVPDWELPPIEDRKQRRSLILVVPSLPSGKSPFSGLSEKAKRKMRAGCVCSPYPWAGIDRKWFVIIIAGVILVLAAIGIGLGVGLSKGKKLSSGSQSLPLPNNAEKHTGDLTYYGVGLGACGITSTENQDVVAVSHSLFDASQTGSDPNANPLCGQKIRATRYYAEVGSERSVDLTVVDRCVGCQPTDLDVSTGAFDQLAPEPSGRVDVTWAWLSPQATGK</sequence>
<evidence type="ECO:0000256" key="3">
    <source>
        <dbReference type="SAM" id="Phobius"/>
    </source>
</evidence>
<dbReference type="PANTHER" id="PTHR31836:SF28">
    <property type="entry name" value="SRCR DOMAIN-CONTAINING PROTEIN-RELATED"/>
    <property type="match status" value="1"/>
</dbReference>
<evidence type="ECO:0000259" key="4">
    <source>
        <dbReference type="Pfam" id="PF03330"/>
    </source>
</evidence>
<dbReference type="CDD" id="cd22191">
    <property type="entry name" value="DPBB_RlpA_EXP_N-like"/>
    <property type="match status" value="1"/>
</dbReference>